<dbReference type="InterPro" id="IPR027421">
    <property type="entry name" value="DNA_pol_lamdba_lyase_dom_sf"/>
</dbReference>
<dbReference type="Pfam" id="PF14716">
    <property type="entry name" value="HHH_8"/>
    <property type="match status" value="1"/>
</dbReference>
<dbReference type="InterPro" id="IPR010996">
    <property type="entry name" value="HHH_MUS81"/>
</dbReference>
<comment type="caution">
    <text evidence="3">The sequence shown here is derived from an EMBL/GenBank/DDBJ whole genome shotgun (WGS) entry which is preliminary data.</text>
</comment>
<evidence type="ECO:0000259" key="2">
    <source>
        <dbReference type="Pfam" id="PF14716"/>
    </source>
</evidence>
<dbReference type="OrthoDB" id="205514at2759"/>
<dbReference type="SUPFAM" id="SSF47802">
    <property type="entry name" value="DNA polymerase beta, N-terminal domain-like"/>
    <property type="match status" value="1"/>
</dbReference>
<protein>
    <recommendedName>
        <fullName evidence="2">Crossover junction endonuclease MUS81-like HHH domain-containing protein</fullName>
    </recommendedName>
</protein>
<keyword evidence="4" id="KW-1185">Reference proteome</keyword>
<evidence type="ECO:0000256" key="1">
    <source>
        <dbReference type="SAM" id="MobiDB-lite"/>
    </source>
</evidence>
<gene>
    <name evidence="3" type="ORF">THAOC_06028</name>
</gene>
<dbReference type="Gene3D" id="1.10.150.110">
    <property type="entry name" value="DNA polymerase beta, N-terminal domain-like"/>
    <property type="match status" value="1"/>
</dbReference>
<name>K0T1C1_THAOC</name>
<dbReference type="AlphaFoldDB" id="K0T1C1"/>
<evidence type="ECO:0000313" key="3">
    <source>
        <dbReference type="EMBL" id="EJK72443.1"/>
    </source>
</evidence>
<evidence type="ECO:0000313" key="4">
    <source>
        <dbReference type="Proteomes" id="UP000266841"/>
    </source>
</evidence>
<sequence length="487" mass="53068">ETIEKGELRIQQETHDEEKGKHFSKSFKVDYFKIPPKKFKGVSVEDFVDDTLRDETEDNILETASGRQDIIDRIKSKPAKAATAKSVGGDEGNAIKKKFDELKAAAGDGGDSDEDLSECPIDEGVWVKFLRPSSNFVTEPPAKKKVKGDEQDAELKIKAFMVYGNMSNGSLDDVLVWNGQTKVITLAYSLPAPYLWNLIKSSCSTYRGKSGVKGRSSRRSGSEGRLLRTFLGSLEGPEVYRWSREWAPAQCPACEFGRLKLNDADAFETVKCAPWYQNEPTEEEKEVMKEEASSAAKSSGDEVPQKMILAVKKLEWPDTSTQAGVLDAAQKLLDVCLEGNVDLPAKKPKQAVGKVINANKDLSAVELLELIVKEYGFAAAKEAKAEKRQAAVASSCTCAANAPLVAAITELANYYFKDGNGNAGGTYTKVVAALSELDYEVTEDNAKGLGKGKTKVANIGKGSADKCYEFVTTGTIAKLEEKRAIHS</sequence>
<accession>K0T1C1</accession>
<dbReference type="EMBL" id="AGNL01005819">
    <property type="protein sequence ID" value="EJK72443.1"/>
    <property type="molecule type" value="Genomic_DNA"/>
</dbReference>
<organism evidence="3 4">
    <name type="scientific">Thalassiosira oceanica</name>
    <name type="common">Marine diatom</name>
    <dbReference type="NCBI Taxonomy" id="159749"/>
    <lineage>
        <taxon>Eukaryota</taxon>
        <taxon>Sar</taxon>
        <taxon>Stramenopiles</taxon>
        <taxon>Ochrophyta</taxon>
        <taxon>Bacillariophyta</taxon>
        <taxon>Coscinodiscophyceae</taxon>
        <taxon>Thalassiosirophycidae</taxon>
        <taxon>Thalassiosirales</taxon>
        <taxon>Thalassiosiraceae</taxon>
        <taxon>Thalassiosira</taxon>
    </lineage>
</organism>
<dbReference type="eggNOG" id="ENOG502RUND">
    <property type="taxonomic scope" value="Eukaryota"/>
</dbReference>
<proteinExistence type="predicted"/>
<feature type="non-terminal residue" evidence="3">
    <location>
        <position position="1"/>
    </location>
</feature>
<dbReference type="Proteomes" id="UP000266841">
    <property type="component" value="Unassembled WGS sequence"/>
</dbReference>
<feature type="domain" description="Crossover junction endonuclease MUS81-like HHH" evidence="2">
    <location>
        <begin position="400"/>
        <end position="475"/>
    </location>
</feature>
<feature type="region of interest" description="Disordered" evidence="1">
    <location>
        <begin position="1"/>
        <end position="20"/>
    </location>
</feature>
<reference evidence="3 4" key="1">
    <citation type="journal article" date="2012" name="Genome Biol.">
        <title>Genome and low-iron response of an oceanic diatom adapted to chronic iron limitation.</title>
        <authorList>
            <person name="Lommer M."/>
            <person name="Specht M."/>
            <person name="Roy A.S."/>
            <person name="Kraemer L."/>
            <person name="Andreson R."/>
            <person name="Gutowska M.A."/>
            <person name="Wolf J."/>
            <person name="Bergner S.V."/>
            <person name="Schilhabel M.B."/>
            <person name="Klostermeier U.C."/>
            <person name="Beiko R.G."/>
            <person name="Rosenstiel P."/>
            <person name="Hippler M."/>
            <person name="Laroche J."/>
        </authorList>
    </citation>
    <scope>NUCLEOTIDE SEQUENCE [LARGE SCALE GENOMIC DNA]</scope>
    <source>
        <strain evidence="3 4">CCMP1005</strain>
    </source>
</reference>